<feature type="region of interest" description="Disordered" evidence="1">
    <location>
        <begin position="1"/>
        <end position="34"/>
    </location>
</feature>
<proteinExistence type="predicted"/>
<evidence type="ECO:0000313" key="2">
    <source>
        <dbReference type="EnsemblMetazoa" id="AMIN001746-PA"/>
    </source>
</evidence>
<reference evidence="3" key="1">
    <citation type="submission" date="2013-03" db="EMBL/GenBank/DDBJ databases">
        <title>The Genome Sequence of Anopheles minimus MINIMUS1.</title>
        <authorList>
            <consortium name="The Broad Institute Genomics Platform"/>
            <person name="Neafsey D.E."/>
            <person name="Walton C."/>
            <person name="Walker B."/>
            <person name="Young S.K."/>
            <person name="Zeng Q."/>
            <person name="Gargeya S."/>
            <person name="Fitzgerald M."/>
            <person name="Haas B."/>
            <person name="Abouelleil A."/>
            <person name="Allen A.W."/>
            <person name="Alvarado L."/>
            <person name="Arachchi H.M."/>
            <person name="Berlin A.M."/>
            <person name="Chapman S.B."/>
            <person name="Gainer-Dewar J."/>
            <person name="Goldberg J."/>
            <person name="Griggs A."/>
            <person name="Gujja S."/>
            <person name="Hansen M."/>
            <person name="Howarth C."/>
            <person name="Imamovic A."/>
            <person name="Ireland A."/>
            <person name="Larimer J."/>
            <person name="McCowan C."/>
            <person name="Murphy C."/>
            <person name="Pearson M."/>
            <person name="Poon T.W."/>
            <person name="Priest M."/>
            <person name="Roberts A."/>
            <person name="Saif S."/>
            <person name="Shea T."/>
            <person name="Sisk P."/>
            <person name="Sykes S."/>
            <person name="Wortman J."/>
            <person name="Nusbaum C."/>
            <person name="Birren B."/>
        </authorList>
    </citation>
    <scope>NUCLEOTIDE SEQUENCE [LARGE SCALE GENOMIC DNA]</scope>
    <source>
        <strain evidence="3">MINIMUS1</strain>
    </source>
</reference>
<organism evidence="2 3">
    <name type="scientific">Anopheles minimus</name>
    <dbReference type="NCBI Taxonomy" id="112268"/>
    <lineage>
        <taxon>Eukaryota</taxon>
        <taxon>Metazoa</taxon>
        <taxon>Ecdysozoa</taxon>
        <taxon>Arthropoda</taxon>
        <taxon>Hexapoda</taxon>
        <taxon>Insecta</taxon>
        <taxon>Pterygota</taxon>
        <taxon>Neoptera</taxon>
        <taxon>Endopterygota</taxon>
        <taxon>Diptera</taxon>
        <taxon>Nematocera</taxon>
        <taxon>Culicoidea</taxon>
        <taxon>Culicidae</taxon>
        <taxon>Anophelinae</taxon>
        <taxon>Anopheles</taxon>
    </lineage>
</organism>
<sequence length="101" mass="11750">MNVATLKATPIVGWKSGSSGKSSKSASTQANNMHKQQVHMLWHIPPHKREIGPDLEQVFYSHFEQEKRHTHFVRSRYMGRLIIVIVLFDETRHLAEWSDIE</sequence>
<keyword evidence="3" id="KW-1185">Reference proteome</keyword>
<dbReference type="Proteomes" id="UP000075920">
    <property type="component" value="Unassembled WGS sequence"/>
</dbReference>
<feature type="compositionally biased region" description="Low complexity" evidence="1">
    <location>
        <begin position="13"/>
        <end position="27"/>
    </location>
</feature>
<reference evidence="2" key="2">
    <citation type="submission" date="2020-05" db="UniProtKB">
        <authorList>
            <consortium name="EnsemblMetazoa"/>
        </authorList>
    </citation>
    <scope>IDENTIFICATION</scope>
    <source>
        <strain evidence="2">MINIMUS1</strain>
    </source>
</reference>
<accession>A0A182VUK3</accession>
<dbReference type="VEuPathDB" id="VectorBase:AMIN001746"/>
<name>A0A182VUK3_9DIPT</name>
<dbReference type="EnsemblMetazoa" id="AMIN001746-RA">
    <property type="protein sequence ID" value="AMIN001746-PA"/>
    <property type="gene ID" value="AMIN001746"/>
</dbReference>
<evidence type="ECO:0000313" key="3">
    <source>
        <dbReference type="Proteomes" id="UP000075920"/>
    </source>
</evidence>
<protein>
    <submittedName>
        <fullName evidence="2">Uncharacterized protein</fullName>
    </submittedName>
</protein>
<dbReference type="AlphaFoldDB" id="A0A182VUK3"/>
<evidence type="ECO:0000256" key="1">
    <source>
        <dbReference type="SAM" id="MobiDB-lite"/>
    </source>
</evidence>